<reference evidence="2 3" key="1">
    <citation type="submission" date="2019-01" db="EMBL/GenBank/DDBJ databases">
        <title>Draft genome sequences of three monokaryotic isolates of the white-rot basidiomycete fungus Dichomitus squalens.</title>
        <authorList>
            <consortium name="DOE Joint Genome Institute"/>
            <person name="Lopez S.C."/>
            <person name="Andreopoulos B."/>
            <person name="Pangilinan J."/>
            <person name="Lipzen A."/>
            <person name="Riley R."/>
            <person name="Ahrendt S."/>
            <person name="Ng V."/>
            <person name="Barry K."/>
            <person name="Daum C."/>
            <person name="Grigoriev I.V."/>
            <person name="Hilden K.S."/>
            <person name="Makela M.R."/>
            <person name="de Vries R.P."/>
        </authorList>
    </citation>
    <scope>NUCLEOTIDE SEQUENCE [LARGE SCALE GENOMIC DNA]</scope>
    <source>
        <strain evidence="2 3">CBS 464.89</strain>
    </source>
</reference>
<name>A0A4Q9P2R2_9APHY</name>
<dbReference type="InterPro" id="IPR029058">
    <property type="entry name" value="AB_hydrolase_fold"/>
</dbReference>
<dbReference type="InterPro" id="IPR000073">
    <property type="entry name" value="AB_hydrolase_1"/>
</dbReference>
<dbReference type="EMBL" id="ML145094">
    <property type="protein sequence ID" value="TBU62299.1"/>
    <property type="molecule type" value="Genomic_DNA"/>
</dbReference>
<feature type="domain" description="AB hydrolase-1" evidence="1">
    <location>
        <begin position="40"/>
        <end position="319"/>
    </location>
</feature>
<dbReference type="AlphaFoldDB" id="A0A4Q9P2R2"/>
<protein>
    <submittedName>
        <fullName evidence="2">Alpha/beta-hydrolase</fullName>
    </submittedName>
</protein>
<evidence type="ECO:0000259" key="1">
    <source>
        <dbReference type="Pfam" id="PF12697"/>
    </source>
</evidence>
<keyword evidence="2" id="KW-0378">Hydrolase</keyword>
<evidence type="ECO:0000313" key="3">
    <source>
        <dbReference type="Proteomes" id="UP000292082"/>
    </source>
</evidence>
<evidence type="ECO:0000313" key="2">
    <source>
        <dbReference type="EMBL" id="TBU62299.1"/>
    </source>
</evidence>
<organism evidence="2 3">
    <name type="scientific">Dichomitus squalens</name>
    <dbReference type="NCBI Taxonomy" id="114155"/>
    <lineage>
        <taxon>Eukaryota</taxon>
        <taxon>Fungi</taxon>
        <taxon>Dikarya</taxon>
        <taxon>Basidiomycota</taxon>
        <taxon>Agaricomycotina</taxon>
        <taxon>Agaricomycetes</taxon>
        <taxon>Polyporales</taxon>
        <taxon>Polyporaceae</taxon>
        <taxon>Dichomitus</taxon>
    </lineage>
</organism>
<sequence length="338" mass="37416">MTIQTATVIFPHRRHSAAGELKLVAKRYVPGSPSLNGPTLLFAHCTGSHKEVWEPTIEHLFQFKDGNGMCLVREAWSFDAQNAGEGAVVNAAVLGDKNIVSLSDLADGVKAFVASGKLDGHQLVAIGHSAGSCLVGLTTGGDGYPAIRYKAVILVEPSIATKEACFENREEQLMGIRFMIKSISKRRNFWPGREEARAFFAKRVPWQLWHPRILDLLVQHAIRDITGKDTQAGANKVTLCCTPKQEWSQYEHEELHYRATELLARVDPSTPIYLVLAERVDFIPQWSYDSLPKRLNIASVHTVPEAGHFVVQENPIGVANILAEILDKTFSPTAKARM</sequence>
<dbReference type="GO" id="GO:0016787">
    <property type="term" value="F:hydrolase activity"/>
    <property type="evidence" value="ECO:0007669"/>
    <property type="project" value="UniProtKB-KW"/>
</dbReference>
<dbReference type="SUPFAM" id="SSF53474">
    <property type="entry name" value="alpha/beta-Hydrolases"/>
    <property type="match status" value="1"/>
</dbReference>
<dbReference type="Proteomes" id="UP000292082">
    <property type="component" value="Unassembled WGS sequence"/>
</dbReference>
<dbReference type="STRING" id="114155.A0A4Q9P2R2"/>
<dbReference type="Pfam" id="PF12697">
    <property type="entry name" value="Abhydrolase_6"/>
    <property type="match status" value="1"/>
</dbReference>
<gene>
    <name evidence="2" type="ORF">BD310DRAFT_965474</name>
</gene>
<dbReference type="Gene3D" id="3.40.50.1820">
    <property type="entry name" value="alpha/beta hydrolase"/>
    <property type="match status" value="1"/>
</dbReference>
<proteinExistence type="predicted"/>
<accession>A0A4Q9P2R2</accession>
<keyword evidence="3" id="KW-1185">Reference proteome</keyword>